<dbReference type="InterPro" id="IPR003749">
    <property type="entry name" value="ThiS/MoaD-like"/>
</dbReference>
<sequence length="85" mass="9279">MKVLIPSALLSYTGASQVDASGATLGEVLDELDRQYPGIRFRMIDEQQQVRRHIRVFVNGVSAENLSLPIQPDDQVVIVQALSGG</sequence>
<dbReference type="PANTHER" id="PTHR38031:SF1">
    <property type="entry name" value="SULFUR CARRIER PROTEIN CYSO"/>
    <property type="match status" value="1"/>
</dbReference>
<accession>A0A2R5FH44</accession>
<dbReference type="Proteomes" id="UP000245081">
    <property type="component" value="Unassembled WGS sequence"/>
</dbReference>
<dbReference type="InterPro" id="IPR016155">
    <property type="entry name" value="Mopterin_synth/thiamin_S_b"/>
</dbReference>
<dbReference type="InterPro" id="IPR052045">
    <property type="entry name" value="Sulfur_Carrier/Prot_Modifier"/>
</dbReference>
<evidence type="ECO:0000313" key="2">
    <source>
        <dbReference type="Proteomes" id="UP000245081"/>
    </source>
</evidence>
<dbReference type="AlphaFoldDB" id="A0A2R5FH44"/>
<dbReference type="SUPFAM" id="SSF54285">
    <property type="entry name" value="MoaD/ThiS"/>
    <property type="match status" value="1"/>
</dbReference>
<comment type="caution">
    <text evidence="1">The sequence shown here is derived from an EMBL/GenBank/DDBJ whole genome shotgun (WGS) entry which is preliminary data.</text>
</comment>
<reference evidence="1 2" key="1">
    <citation type="journal article" date="2018" name="Environ. Microbiol.">
        <title>Isolation and genomic characterization of Novimethylophilus kurashikiensis gen. nov. sp. nov., a new lanthanide-dependent methylotrophic species of Methylophilaceae.</title>
        <authorList>
            <person name="Lv H."/>
            <person name="Sahin N."/>
            <person name="Tani A."/>
        </authorList>
    </citation>
    <scope>NUCLEOTIDE SEQUENCE [LARGE SCALE GENOMIC DNA]</scope>
    <source>
        <strain evidence="1 2">La2-4</strain>
    </source>
</reference>
<dbReference type="Gene3D" id="3.10.20.30">
    <property type="match status" value="1"/>
</dbReference>
<organism evidence="1 2">
    <name type="scientific">Novimethylophilus kurashikiensis</name>
    <dbReference type="NCBI Taxonomy" id="1825523"/>
    <lineage>
        <taxon>Bacteria</taxon>
        <taxon>Pseudomonadati</taxon>
        <taxon>Pseudomonadota</taxon>
        <taxon>Betaproteobacteria</taxon>
        <taxon>Nitrosomonadales</taxon>
        <taxon>Methylophilaceae</taxon>
        <taxon>Novimethylophilus</taxon>
    </lineage>
</organism>
<keyword evidence="2" id="KW-1185">Reference proteome</keyword>
<dbReference type="PANTHER" id="PTHR38031">
    <property type="entry name" value="SULFUR CARRIER PROTEIN SLR0821-RELATED"/>
    <property type="match status" value="1"/>
</dbReference>
<evidence type="ECO:0000313" key="1">
    <source>
        <dbReference type="EMBL" id="GBG15471.1"/>
    </source>
</evidence>
<name>A0A2R5FH44_9PROT</name>
<dbReference type="Pfam" id="PF02597">
    <property type="entry name" value="ThiS"/>
    <property type="match status" value="1"/>
</dbReference>
<dbReference type="RefSeq" id="WP_109016630.1">
    <property type="nucleotide sequence ID" value="NZ_BDOQ01000019.1"/>
</dbReference>
<proteinExistence type="predicted"/>
<dbReference type="EMBL" id="BDOQ01000019">
    <property type="protein sequence ID" value="GBG15471.1"/>
    <property type="molecule type" value="Genomic_DNA"/>
</dbReference>
<dbReference type="OrthoDB" id="6894792at2"/>
<gene>
    <name evidence="1" type="ORF">NMK_3079</name>
</gene>
<protein>
    <submittedName>
        <fullName evidence="1">GTPase</fullName>
    </submittedName>
</protein>
<dbReference type="InterPro" id="IPR012675">
    <property type="entry name" value="Beta-grasp_dom_sf"/>
</dbReference>